<evidence type="ECO:0000313" key="3">
    <source>
        <dbReference type="Proteomes" id="UP000823388"/>
    </source>
</evidence>
<keyword evidence="3" id="KW-1185">Reference proteome</keyword>
<dbReference type="EMBL" id="CM029053">
    <property type="protein sequence ID" value="KAG2554232.1"/>
    <property type="molecule type" value="Genomic_DNA"/>
</dbReference>
<name>A0A8T0P200_PANVG</name>
<feature type="region of interest" description="Disordered" evidence="1">
    <location>
        <begin position="74"/>
        <end position="110"/>
    </location>
</feature>
<protein>
    <submittedName>
        <fullName evidence="2">Uncharacterized protein</fullName>
    </submittedName>
</protein>
<sequence length="145" mass="15891">MAQQRVRPKQAWLGLFSCRRLVRGFLRRGGARKQPPRERGKCSSDFSRAAGGGGVINPPPPLLVPCLARVRPLTRRRRAHQPSRAALKLESQRAAPETPPSLPPSAGSLAAPLPTAAALLPRSSALDWRSIRRWIDLVSDPSHVF</sequence>
<accession>A0A8T0P200</accession>
<dbReference type="AlphaFoldDB" id="A0A8T0P200"/>
<evidence type="ECO:0000313" key="2">
    <source>
        <dbReference type="EMBL" id="KAG2554232.1"/>
    </source>
</evidence>
<gene>
    <name evidence="2" type="ORF">PVAP13_9KG649450</name>
</gene>
<reference evidence="2" key="1">
    <citation type="submission" date="2020-05" db="EMBL/GenBank/DDBJ databases">
        <title>WGS assembly of Panicum virgatum.</title>
        <authorList>
            <person name="Lovell J.T."/>
            <person name="Jenkins J."/>
            <person name="Shu S."/>
            <person name="Juenger T.E."/>
            <person name="Schmutz J."/>
        </authorList>
    </citation>
    <scope>NUCLEOTIDE SEQUENCE</scope>
    <source>
        <strain evidence="2">AP13</strain>
    </source>
</reference>
<organism evidence="2 3">
    <name type="scientific">Panicum virgatum</name>
    <name type="common">Blackwell switchgrass</name>
    <dbReference type="NCBI Taxonomy" id="38727"/>
    <lineage>
        <taxon>Eukaryota</taxon>
        <taxon>Viridiplantae</taxon>
        <taxon>Streptophyta</taxon>
        <taxon>Embryophyta</taxon>
        <taxon>Tracheophyta</taxon>
        <taxon>Spermatophyta</taxon>
        <taxon>Magnoliopsida</taxon>
        <taxon>Liliopsida</taxon>
        <taxon>Poales</taxon>
        <taxon>Poaceae</taxon>
        <taxon>PACMAD clade</taxon>
        <taxon>Panicoideae</taxon>
        <taxon>Panicodae</taxon>
        <taxon>Paniceae</taxon>
        <taxon>Panicinae</taxon>
        <taxon>Panicum</taxon>
        <taxon>Panicum sect. Hiantes</taxon>
    </lineage>
</organism>
<evidence type="ECO:0000256" key="1">
    <source>
        <dbReference type="SAM" id="MobiDB-lite"/>
    </source>
</evidence>
<dbReference type="Proteomes" id="UP000823388">
    <property type="component" value="Chromosome 9K"/>
</dbReference>
<comment type="caution">
    <text evidence="2">The sequence shown here is derived from an EMBL/GenBank/DDBJ whole genome shotgun (WGS) entry which is preliminary data.</text>
</comment>
<feature type="region of interest" description="Disordered" evidence="1">
    <location>
        <begin position="28"/>
        <end position="54"/>
    </location>
</feature>
<proteinExistence type="predicted"/>